<keyword evidence="5" id="KW-1185">Reference proteome</keyword>
<keyword evidence="1" id="KW-0472">Membrane</keyword>
<feature type="transmembrane region" description="Helical" evidence="1">
    <location>
        <begin position="57"/>
        <end position="80"/>
    </location>
</feature>
<dbReference type="NCBIfam" id="TIGR04518">
    <property type="entry name" value="ECF_S_folT_fam"/>
    <property type="match status" value="1"/>
</dbReference>
<keyword evidence="1" id="KW-0812">Transmembrane</keyword>
<feature type="transmembrane region" description="Helical" evidence="1">
    <location>
        <begin position="20"/>
        <end position="45"/>
    </location>
</feature>
<dbReference type="GeneID" id="97506370"/>
<dbReference type="RefSeq" id="WP_016439341.1">
    <property type="nucleotide sequence ID" value="NZ_AP031411.1"/>
</dbReference>
<dbReference type="GO" id="GO:0022857">
    <property type="term" value="F:transmembrane transporter activity"/>
    <property type="evidence" value="ECO:0007669"/>
    <property type="project" value="InterPro"/>
</dbReference>
<evidence type="ECO:0000313" key="3">
    <source>
        <dbReference type="EMBL" id="TCS69943.1"/>
    </source>
</evidence>
<comment type="caution">
    <text evidence="3">The sequence shown here is derived from an EMBL/GenBank/DDBJ whole genome shotgun (WGS) entry which is preliminary data.</text>
</comment>
<dbReference type="InterPro" id="IPR024529">
    <property type="entry name" value="ECF_trnsprt_substrate-spec"/>
</dbReference>
<reference evidence="2 5" key="1">
    <citation type="journal article" date="2018" name="Int. J. Syst. Evol. Microbiol.">
        <title>Draft Genome Sequence of Faecalimonas umbilicata JCM 30896T, an Acetate-Producing Bacterium Isolated from Human Feces.</title>
        <authorList>
            <person name="Sakamoto M."/>
            <person name="Ikeyama N."/>
            <person name="Yuki M."/>
            <person name="Ohkuma M."/>
        </authorList>
    </citation>
    <scope>NUCLEOTIDE SEQUENCE [LARGE SCALE GENOMIC DNA]</scope>
    <source>
        <strain evidence="2 5">EGH7</strain>
    </source>
</reference>
<protein>
    <submittedName>
        <fullName evidence="3">ECF transporter S component (Folate family)</fullName>
    </submittedName>
</protein>
<keyword evidence="1" id="KW-1133">Transmembrane helix</keyword>
<dbReference type="Gene3D" id="1.10.1760.20">
    <property type="match status" value="1"/>
</dbReference>
<evidence type="ECO:0000313" key="4">
    <source>
        <dbReference type="Proteomes" id="UP000294613"/>
    </source>
</evidence>
<organism evidence="3 4">
    <name type="scientific">Faecalimonas umbilicata</name>
    <dbReference type="NCBI Taxonomy" id="1912855"/>
    <lineage>
        <taxon>Bacteria</taxon>
        <taxon>Bacillati</taxon>
        <taxon>Bacillota</taxon>
        <taxon>Clostridia</taxon>
        <taxon>Lachnospirales</taxon>
        <taxon>Lachnospiraceae</taxon>
        <taxon>Faecalimonas</taxon>
    </lineage>
</organism>
<dbReference type="EMBL" id="BHEO01000008">
    <property type="protein sequence ID" value="GBU05269.1"/>
    <property type="molecule type" value="Genomic_DNA"/>
</dbReference>
<accession>A0A4R3JS95</accession>
<dbReference type="AlphaFoldDB" id="A0A4R3JS95"/>
<dbReference type="Proteomes" id="UP000702954">
    <property type="component" value="Unassembled WGS sequence"/>
</dbReference>
<feature type="transmembrane region" description="Helical" evidence="1">
    <location>
        <begin position="116"/>
        <end position="139"/>
    </location>
</feature>
<reference evidence="3 4" key="2">
    <citation type="submission" date="2019-03" db="EMBL/GenBank/DDBJ databases">
        <title>Genomic Encyclopedia of Type Strains, Phase IV (KMG-IV): sequencing the most valuable type-strain genomes for metagenomic binning, comparative biology and taxonomic classification.</title>
        <authorList>
            <person name="Goeker M."/>
        </authorList>
    </citation>
    <scope>NUCLEOTIDE SEQUENCE [LARGE SCALE GENOMIC DNA]</scope>
    <source>
        <strain evidence="3 4">DSM 103426</strain>
    </source>
</reference>
<dbReference type="InterPro" id="IPR030949">
    <property type="entry name" value="ECF_S_folate_fam"/>
</dbReference>
<dbReference type="EMBL" id="SLZV01000002">
    <property type="protein sequence ID" value="TCS69943.1"/>
    <property type="molecule type" value="Genomic_DNA"/>
</dbReference>
<dbReference type="Pfam" id="PF12822">
    <property type="entry name" value="ECF_trnsprt"/>
    <property type="match status" value="1"/>
</dbReference>
<sequence length="185" mass="20569">MKQMKQQFVDSWHELRHLKTVVVTAMLIAVGIILGYFSITVTPYLRIGFSFIANELTALLFGPVVGGVMGGIADIIKYLIKPDGPYFFGFTLSAILGPVIYGIMLYKKPLSFPRIFIAKVLVAVFVNLLLGTYWLSMLYGKGFLALLPARALKQVCSVPVEAALFYIIVKTLGKAHFFSEVRAKR</sequence>
<feature type="transmembrane region" description="Helical" evidence="1">
    <location>
        <begin position="86"/>
        <end position="104"/>
    </location>
</feature>
<proteinExistence type="predicted"/>
<evidence type="ECO:0000256" key="1">
    <source>
        <dbReference type="SAM" id="Phobius"/>
    </source>
</evidence>
<name>A0A4R3JS95_9FIRM</name>
<evidence type="ECO:0000313" key="5">
    <source>
        <dbReference type="Proteomes" id="UP000702954"/>
    </source>
</evidence>
<gene>
    <name evidence="3" type="ORF">EDD74_102113</name>
    <name evidence="2" type="ORF">FAEUMB_18100</name>
</gene>
<dbReference type="Proteomes" id="UP000294613">
    <property type="component" value="Unassembled WGS sequence"/>
</dbReference>
<evidence type="ECO:0000313" key="2">
    <source>
        <dbReference type="EMBL" id="GBU05269.1"/>
    </source>
</evidence>